<name>G3H874_CRIGR</name>
<sequence length="58" mass="6441">MTRGDDVSFTSWVCTQVCLKADCFRWGLGQLETSGEDYHSLQEFGTGLFGAFSLLESL</sequence>
<dbReference type="AlphaFoldDB" id="G3H874"/>
<reference evidence="2" key="1">
    <citation type="journal article" date="2011" name="Nat. Biotechnol.">
        <title>The genomic sequence of the Chinese hamster ovary (CHO)-K1 cell line.</title>
        <authorList>
            <person name="Xu X."/>
            <person name="Nagarajan H."/>
            <person name="Lewis N.E."/>
            <person name="Pan S."/>
            <person name="Cai Z."/>
            <person name="Liu X."/>
            <person name="Chen W."/>
            <person name="Xie M."/>
            <person name="Wang W."/>
            <person name="Hammond S."/>
            <person name="Andersen M.R."/>
            <person name="Neff N."/>
            <person name="Passarelli B."/>
            <person name="Koh W."/>
            <person name="Fan H.C."/>
            <person name="Wang J."/>
            <person name="Gui Y."/>
            <person name="Lee K.H."/>
            <person name="Betenbaugh M.J."/>
            <person name="Quake S.R."/>
            <person name="Famili I."/>
            <person name="Palsson B.O."/>
            <person name="Wang J."/>
        </authorList>
    </citation>
    <scope>NUCLEOTIDE SEQUENCE [LARGE SCALE GENOMIC DNA]</scope>
    <source>
        <strain evidence="2">CHO K1 cell line</strain>
    </source>
</reference>
<proteinExistence type="predicted"/>
<evidence type="ECO:0000313" key="2">
    <source>
        <dbReference type="Proteomes" id="UP000001075"/>
    </source>
</evidence>
<dbReference type="Proteomes" id="UP000001075">
    <property type="component" value="Unassembled WGS sequence"/>
</dbReference>
<gene>
    <name evidence="1" type="ORF">I79_006572</name>
</gene>
<accession>G3H874</accession>
<dbReference type="EMBL" id="JH000208">
    <property type="protein sequence ID" value="EGW09380.1"/>
    <property type="molecule type" value="Genomic_DNA"/>
</dbReference>
<organism evidence="1 2">
    <name type="scientific">Cricetulus griseus</name>
    <name type="common">Chinese hamster</name>
    <name type="synonym">Cricetulus barabensis griseus</name>
    <dbReference type="NCBI Taxonomy" id="10029"/>
    <lineage>
        <taxon>Eukaryota</taxon>
        <taxon>Metazoa</taxon>
        <taxon>Chordata</taxon>
        <taxon>Craniata</taxon>
        <taxon>Vertebrata</taxon>
        <taxon>Euteleostomi</taxon>
        <taxon>Mammalia</taxon>
        <taxon>Eutheria</taxon>
        <taxon>Euarchontoglires</taxon>
        <taxon>Glires</taxon>
        <taxon>Rodentia</taxon>
        <taxon>Myomorpha</taxon>
        <taxon>Muroidea</taxon>
        <taxon>Cricetidae</taxon>
        <taxon>Cricetinae</taxon>
        <taxon>Cricetulus</taxon>
    </lineage>
</organism>
<dbReference type="InParanoid" id="G3H874"/>
<evidence type="ECO:0000313" key="1">
    <source>
        <dbReference type="EMBL" id="EGW09380.1"/>
    </source>
</evidence>
<protein>
    <submittedName>
        <fullName evidence="1">Uncharacterized protein</fullName>
    </submittedName>
</protein>